<comment type="caution">
    <text evidence="2">The sequence shown here is derived from an EMBL/GenBank/DDBJ whole genome shotgun (WGS) entry which is preliminary data.</text>
</comment>
<organism evidence="2 3">
    <name type="scientific">Toxoplasma gondii RUB</name>
    <dbReference type="NCBI Taxonomy" id="935652"/>
    <lineage>
        <taxon>Eukaryota</taxon>
        <taxon>Sar</taxon>
        <taxon>Alveolata</taxon>
        <taxon>Apicomplexa</taxon>
        <taxon>Conoidasida</taxon>
        <taxon>Coccidia</taxon>
        <taxon>Eucoccidiorida</taxon>
        <taxon>Eimeriorina</taxon>
        <taxon>Sarcocystidae</taxon>
        <taxon>Toxoplasma</taxon>
    </lineage>
</organism>
<gene>
    <name evidence="2" type="ORF">TGRUB_300052</name>
</gene>
<reference evidence="2 3" key="1">
    <citation type="submission" date="2014-05" db="EMBL/GenBank/DDBJ databases">
        <authorList>
            <person name="Sibley D."/>
            <person name="Venepally P."/>
            <person name="Karamycheva S."/>
            <person name="Hadjithomas M."/>
            <person name="Khan A."/>
            <person name="Brunk B."/>
            <person name="Roos D."/>
            <person name="Caler E."/>
            <person name="Lorenzi H."/>
        </authorList>
    </citation>
    <scope>NUCLEOTIDE SEQUENCE [LARGE SCALE GENOMIC DNA]</scope>
    <source>
        <strain evidence="2 3">RUB</strain>
    </source>
</reference>
<protein>
    <submittedName>
        <fullName evidence="2">Uncharacterized protein</fullName>
    </submittedName>
</protein>
<evidence type="ECO:0000313" key="3">
    <source>
        <dbReference type="Proteomes" id="UP000028834"/>
    </source>
</evidence>
<dbReference type="VEuPathDB" id="ToxoDB:TGRUB_300052"/>
<accession>A0A086LK52</accession>
<dbReference type="AlphaFoldDB" id="A0A086LK52"/>
<name>A0A086LK52_TOXGO</name>
<feature type="region of interest" description="Disordered" evidence="1">
    <location>
        <begin position="8"/>
        <end position="43"/>
    </location>
</feature>
<dbReference type="Proteomes" id="UP000028834">
    <property type="component" value="Unassembled WGS sequence"/>
</dbReference>
<dbReference type="EMBL" id="AFYV02002972">
    <property type="protein sequence ID" value="KFG57020.1"/>
    <property type="molecule type" value="Genomic_DNA"/>
</dbReference>
<sequence length="103" mass="11364">MYSIILCETGGSKSKRWRAPETTDAGDPQKAGDGGDLTRGPQRRPIVVDPAKQVCKRPRREMFGRLVPVLPAHPLNCCSLRLASWLKFFAVFGPIGFGLLAFH</sequence>
<proteinExistence type="predicted"/>
<evidence type="ECO:0000256" key="1">
    <source>
        <dbReference type="SAM" id="MobiDB-lite"/>
    </source>
</evidence>
<evidence type="ECO:0000313" key="2">
    <source>
        <dbReference type="EMBL" id="KFG57020.1"/>
    </source>
</evidence>